<keyword evidence="1" id="KW-0472">Membrane</keyword>
<dbReference type="PANTHER" id="PTHR11686">
    <property type="entry name" value="GAMMA GLUTAMYL TRANSPEPTIDASE"/>
    <property type="match status" value="1"/>
</dbReference>
<dbReference type="GO" id="GO:0006751">
    <property type="term" value="P:glutathione catabolic process"/>
    <property type="evidence" value="ECO:0007669"/>
    <property type="project" value="InterPro"/>
</dbReference>
<gene>
    <name evidence="2" type="ORF">F3Y22_tig00110332pilonHSYRG00961</name>
</gene>
<evidence type="ECO:0000313" key="2">
    <source>
        <dbReference type="EMBL" id="KAE8709130.1"/>
    </source>
</evidence>
<reference evidence="2" key="1">
    <citation type="submission" date="2019-09" db="EMBL/GenBank/DDBJ databases">
        <title>Draft genome information of white flower Hibiscus syriacus.</title>
        <authorList>
            <person name="Kim Y.-M."/>
        </authorList>
    </citation>
    <scope>NUCLEOTIDE SEQUENCE [LARGE SCALE GENOMIC DNA]</scope>
    <source>
        <strain evidence="2">YM2019G1</strain>
    </source>
</reference>
<protein>
    <submittedName>
        <fullName evidence="2">Uncharacterized protein</fullName>
    </submittedName>
</protein>
<dbReference type="Proteomes" id="UP000436088">
    <property type="component" value="Unassembled WGS sequence"/>
</dbReference>
<comment type="caution">
    <text evidence="2">The sequence shown here is derived from an EMBL/GenBank/DDBJ whole genome shotgun (WGS) entry which is preliminary data.</text>
</comment>
<keyword evidence="3" id="KW-1185">Reference proteome</keyword>
<dbReference type="EMBL" id="VEPZ02000937">
    <property type="protein sequence ID" value="KAE8709130.1"/>
    <property type="molecule type" value="Genomic_DNA"/>
</dbReference>
<organism evidence="2 3">
    <name type="scientific">Hibiscus syriacus</name>
    <name type="common">Rose of Sharon</name>
    <dbReference type="NCBI Taxonomy" id="106335"/>
    <lineage>
        <taxon>Eukaryota</taxon>
        <taxon>Viridiplantae</taxon>
        <taxon>Streptophyta</taxon>
        <taxon>Embryophyta</taxon>
        <taxon>Tracheophyta</taxon>
        <taxon>Spermatophyta</taxon>
        <taxon>Magnoliopsida</taxon>
        <taxon>eudicotyledons</taxon>
        <taxon>Gunneridae</taxon>
        <taxon>Pentapetalae</taxon>
        <taxon>rosids</taxon>
        <taxon>malvids</taxon>
        <taxon>Malvales</taxon>
        <taxon>Malvaceae</taxon>
        <taxon>Malvoideae</taxon>
        <taxon>Hibiscus</taxon>
    </lineage>
</organism>
<dbReference type="SUPFAM" id="SSF56235">
    <property type="entry name" value="N-terminal nucleophile aminohydrolases (Ntn hydrolases)"/>
    <property type="match status" value="1"/>
</dbReference>
<evidence type="ECO:0000313" key="3">
    <source>
        <dbReference type="Proteomes" id="UP000436088"/>
    </source>
</evidence>
<evidence type="ECO:0000256" key="1">
    <source>
        <dbReference type="SAM" id="Phobius"/>
    </source>
</evidence>
<dbReference type="InterPro" id="IPR029055">
    <property type="entry name" value="Ntn_hydrolases_N"/>
</dbReference>
<dbReference type="Pfam" id="PF01019">
    <property type="entry name" value="G_glu_transpept"/>
    <property type="match status" value="1"/>
</dbReference>
<name>A0A6A3AWI7_HIBSY</name>
<keyword evidence="1" id="KW-0812">Transmembrane</keyword>
<dbReference type="Gene3D" id="1.10.246.130">
    <property type="match status" value="1"/>
</dbReference>
<dbReference type="GO" id="GO:0005886">
    <property type="term" value="C:plasma membrane"/>
    <property type="evidence" value="ECO:0007669"/>
    <property type="project" value="TreeGrafter"/>
</dbReference>
<feature type="transmembrane region" description="Helical" evidence="1">
    <location>
        <begin position="124"/>
        <end position="144"/>
    </location>
</feature>
<dbReference type="InterPro" id="IPR000101">
    <property type="entry name" value="GGT_peptidase"/>
</dbReference>
<dbReference type="PANTHER" id="PTHR11686:SF34">
    <property type="entry name" value="GLUTATHIONE HYDROLASE 1-RELATED"/>
    <property type="match status" value="1"/>
</dbReference>
<dbReference type="FunFam" id="1.10.246.130:FF:000001">
    <property type="entry name" value="Gamma-glutamyltransferase 5 isoform 1"/>
    <property type="match status" value="1"/>
</dbReference>
<proteinExistence type="predicted"/>
<dbReference type="InterPro" id="IPR043138">
    <property type="entry name" value="GGT_lsub"/>
</dbReference>
<accession>A0A6A3AWI7</accession>
<dbReference type="AlphaFoldDB" id="A0A6A3AWI7"/>
<dbReference type="GO" id="GO:0036374">
    <property type="term" value="F:glutathione hydrolase activity"/>
    <property type="evidence" value="ECO:0007669"/>
    <property type="project" value="InterPro"/>
</dbReference>
<sequence>MTLNDLNKYEVKTREPISANILGLKVLSMPPPSSRGVSMVLALNILTQYTVPSGLSGSLGTHRVIESLKHAFTVRMNLSDPEFVNVSKFVADMISPEFSKKLKKTLNDNMTFGPIHYGGAKFMIMARAIYPLFMIIARAIYPLLIKGKKCSSKLTHCTSKKVS</sequence>
<keyword evidence="1" id="KW-1133">Transmembrane helix</keyword>